<keyword evidence="2" id="KW-1185">Reference proteome</keyword>
<gene>
    <name evidence="1" type="ORF">BDN72DRAFT_570859</name>
</gene>
<proteinExistence type="predicted"/>
<evidence type="ECO:0000313" key="1">
    <source>
        <dbReference type="EMBL" id="TFK70096.1"/>
    </source>
</evidence>
<protein>
    <submittedName>
        <fullName evidence="1">Uncharacterized protein</fullName>
    </submittedName>
</protein>
<name>A0ACD3AXM6_9AGAR</name>
<dbReference type="EMBL" id="ML208319">
    <property type="protein sequence ID" value="TFK70096.1"/>
    <property type="molecule type" value="Genomic_DNA"/>
</dbReference>
<evidence type="ECO:0000313" key="2">
    <source>
        <dbReference type="Proteomes" id="UP000308600"/>
    </source>
</evidence>
<sequence>MLRWMLLLPLALLTTILVESIAQPVFFDNLERSLTFRVLPDLALPLHAASSIIPASPVLLHPRAISSSIPSTPTPSPTSAAVAPANNSETNNGTSIPATITLTASADASTSSDPDSDSDSDGRSSIAVVAGSLSGGIVLLAIVLTVIIVKKRNRLERLQRNKPPNLRDFDSQDLQYMRNVPSHTSPSDTDEHHSDIALESIHTTTRVPEQQYPSRPTVPRIVLTREENRSQQPSSRKGSVKTVQRRHHHHGSGSGSGSSNGRHRHGGQSRSSHSAVLRPASAGTQSSAQSISSSSQASTPISTPTAPYSLNLKEDELTQRMQEMSLQFEQQINGQRNGGEMTLEALRREIEALRRENEALRSKGVDAPPAYEADTK</sequence>
<dbReference type="Proteomes" id="UP000308600">
    <property type="component" value="Unassembled WGS sequence"/>
</dbReference>
<accession>A0ACD3AXM6</accession>
<reference evidence="1 2" key="1">
    <citation type="journal article" date="2019" name="Nat. Ecol. Evol.">
        <title>Megaphylogeny resolves global patterns of mushroom evolution.</title>
        <authorList>
            <person name="Varga T."/>
            <person name="Krizsan K."/>
            <person name="Foldi C."/>
            <person name="Dima B."/>
            <person name="Sanchez-Garcia M."/>
            <person name="Sanchez-Ramirez S."/>
            <person name="Szollosi G.J."/>
            <person name="Szarkandi J.G."/>
            <person name="Papp V."/>
            <person name="Albert L."/>
            <person name="Andreopoulos W."/>
            <person name="Angelini C."/>
            <person name="Antonin V."/>
            <person name="Barry K.W."/>
            <person name="Bougher N.L."/>
            <person name="Buchanan P."/>
            <person name="Buyck B."/>
            <person name="Bense V."/>
            <person name="Catcheside P."/>
            <person name="Chovatia M."/>
            <person name="Cooper J."/>
            <person name="Damon W."/>
            <person name="Desjardin D."/>
            <person name="Finy P."/>
            <person name="Geml J."/>
            <person name="Haridas S."/>
            <person name="Hughes K."/>
            <person name="Justo A."/>
            <person name="Karasinski D."/>
            <person name="Kautmanova I."/>
            <person name="Kiss B."/>
            <person name="Kocsube S."/>
            <person name="Kotiranta H."/>
            <person name="LaButti K.M."/>
            <person name="Lechner B.E."/>
            <person name="Liimatainen K."/>
            <person name="Lipzen A."/>
            <person name="Lukacs Z."/>
            <person name="Mihaltcheva S."/>
            <person name="Morgado L.N."/>
            <person name="Niskanen T."/>
            <person name="Noordeloos M.E."/>
            <person name="Ohm R.A."/>
            <person name="Ortiz-Santana B."/>
            <person name="Ovrebo C."/>
            <person name="Racz N."/>
            <person name="Riley R."/>
            <person name="Savchenko A."/>
            <person name="Shiryaev A."/>
            <person name="Soop K."/>
            <person name="Spirin V."/>
            <person name="Szebenyi C."/>
            <person name="Tomsovsky M."/>
            <person name="Tulloss R.E."/>
            <person name="Uehling J."/>
            <person name="Grigoriev I.V."/>
            <person name="Vagvolgyi C."/>
            <person name="Papp T."/>
            <person name="Martin F.M."/>
            <person name="Miettinen O."/>
            <person name="Hibbett D.S."/>
            <person name="Nagy L.G."/>
        </authorList>
    </citation>
    <scope>NUCLEOTIDE SEQUENCE [LARGE SCALE GENOMIC DNA]</scope>
    <source>
        <strain evidence="1 2">NL-1719</strain>
    </source>
</reference>
<organism evidence="1 2">
    <name type="scientific">Pluteus cervinus</name>
    <dbReference type="NCBI Taxonomy" id="181527"/>
    <lineage>
        <taxon>Eukaryota</taxon>
        <taxon>Fungi</taxon>
        <taxon>Dikarya</taxon>
        <taxon>Basidiomycota</taxon>
        <taxon>Agaricomycotina</taxon>
        <taxon>Agaricomycetes</taxon>
        <taxon>Agaricomycetidae</taxon>
        <taxon>Agaricales</taxon>
        <taxon>Pluteineae</taxon>
        <taxon>Pluteaceae</taxon>
        <taxon>Pluteus</taxon>
    </lineage>
</organism>